<evidence type="ECO:0000256" key="8">
    <source>
        <dbReference type="ARBA" id="ARBA00022989"/>
    </source>
</evidence>
<dbReference type="GO" id="GO:0016020">
    <property type="term" value="C:membrane"/>
    <property type="evidence" value="ECO:0007669"/>
    <property type="project" value="UniProtKB-SubCell"/>
</dbReference>
<dbReference type="PANTHER" id="PTHR31462">
    <property type="entry name" value="ENDOSOMAL/LYSOSOMAL POTASSIUM CHANNEL TMEM175"/>
    <property type="match status" value="1"/>
</dbReference>
<evidence type="ECO:0000256" key="9">
    <source>
        <dbReference type="ARBA" id="ARBA00023065"/>
    </source>
</evidence>
<dbReference type="EMBL" id="CAFBNF010000019">
    <property type="protein sequence ID" value="CAB4932329.1"/>
    <property type="molecule type" value="Genomic_DNA"/>
</dbReference>
<gene>
    <name evidence="14" type="ORF">UFOPK3773_00323</name>
</gene>
<keyword evidence="6" id="KW-0631">Potassium channel</keyword>
<keyword evidence="10 13" id="KW-0472">Membrane</keyword>
<evidence type="ECO:0000256" key="10">
    <source>
        <dbReference type="ARBA" id="ARBA00023136"/>
    </source>
</evidence>
<reference evidence="14" key="1">
    <citation type="submission" date="2020-05" db="EMBL/GenBank/DDBJ databases">
        <authorList>
            <person name="Chiriac C."/>
            <person name="Salcher M."/>
            <person name="Ghai R."/>
            <person name="Kavagutti S V."/>
        </authorList>
    </citation>
    <scope>NUCLEOTIDE SEQUENCE</scope>
</reference>
<evidence type="ECO:0000256" key="6">
    <source>
        <dbReference type="ARBA" id="ARBA00022826"/>
    </source>
</evidence>
<comment type="similarity">
    <text evidence="2">Belongs to the TMEM175 family.</text>
</comment>
<evidence type="ECO:0000256" key="3">
    <source>
        <dbReference type="ARBA" id="ARBA00022448"/>
    </source>
</evidence>
<dbReference type="AlphaFoldDB" id="A0A6J7IMU2"/>
<feature type="transmembrane region" description="Helical" evidence="13">
    <location>
        <begin position="97"/>
        <end position="117"/>
    </location>
</feature>
<evidence type="ECO:0000256" key="1">
    <source>
        <dbReference type="ARBA" id="ARBA00004141"/>
    </source>
</evidence>
<feature type="transmembrane region" description="Helical" evidence="13">
    <location>
        <begin position="129"/>
        <end position="149"/>
    </location>
</feature>
<keyword evidence="7" id="KW-0630">Potassium</keyword>
<dbReference type="Pfam" id="PF06736">
    <property type="entry name" value="TMEM175"/>
    <property type="match status" value="1"/>
</dbReference>
<evidence type="ECO:0000256" key="5">
    <source>
        <dbReference type="ARBA" id="ARBA00022692"/>
    </source>
</evidence>
<sequence length="217" mass="23584">MVADEPQSASGRASRSDTSRLEALSDGVIAVAITLLVLDLKVPHVEDESLWNALVTQWPSYFAYITSFLVIGILWVNHHSIFRQIRATTRGLMLINLVLLMLIVAIPFATSLVADYVTKPGVNATVAMATYSAVALAIALAIASLWGYALRHPALLEPEVDVEAARKAFPRFSIGSLVYLVLLVVSFVSPILALTGTFLVALYYSFEHLPKARATEA</sequence>
<protein>
    <submittedName>
        <fullName evidence="14">Unannotated protein</fullName>
    </submittedName>
</protein>
<feature type="transmembrane region" description="Helical" evidence="13">
    <location>
        <begin position="177"/>
        <end position="204"/>
    </location>
</feature>
<comment type="catalytic activity">
    <reaction evidence="12">
        <text>K(+)(in) = K(+)(out)</text>
        <dbReference type="Rhea" id="RHEA:29463"/>
        <dbReference type="ChEBI" id="CHEBI:29103"/>
    </reaction>
</comment>
<feature type="transmembrane region" description="Helical" evidence="13">
    <location>
        <begin position="58"/>
        <end position="76"/>
    </location>
</feature>
<evidence type="ECO:0000256" key="2">
    <source>
        <dbReference type="ARBA" id="ARBA00006920"/>
    </source>
</evidence>
<keyword evidence="9" id="KW-0406">Ion transport</keyword>
<evidence type="ECO:0000256" key="11">
    <source>
        <dbReference type="ARBA" id="ARBA00023303"/>
    </source>
</evidence>
<keyword evidence="5 13" id="KW-0812">Transmembrane</keyword>
<accession>A0A6J7IMU2</accession>
<dbReference type="GO" id="GO:0015252">
    <property type="term" value="F:proton channel activity"/>
    <property type="evidence" value="ECO:0007669"/>
    <property type="project" value="InterPro"/>
</dbReference>
<evidence type="ECO:0000256" key="7">
    <source>
        <dbReference type="ARBA" id="ARBA00022958"/>
    </source>
</evidence>
<dbReference type="InterPro" id="IPR010617">
    <property type="entry name" value="TMEM175-like"/>
</dbReference>
<organism evidence="14">
    <name type="scientific">freshwater metagenome</name>
    <dbReference type="NCBI Taxonomy" id="449393"/>
    <lineage>
        <taxon>unclassified sequences</taxon>
        <taxon>metagenomes</taxon>
        <taxon>ecological metagenomes</taxon>
    </lineage>
</organism>
<dbReference type="PANTHER" id="PTHR31462:SF5">
    <property type="entry name" value="ENDOSOMAL_LYSOSOMAL PROTON CHANNEL TMEM175"/>
    <property type="match status" value="1"/>
</dbReference>
<evidence type="ECO:0000313" key="14">
    <source>
        <dbReference type="EMBL" id="CAB4932329.1"/>
    </source>
</evidence>
<keyword evidence="4" id="KW-0633">Potassium transport</keyword>
<keyword evidence="11" id="KW-0407">Ion channel</keyword>
<proteinExistence type="inferred from homology"/>
<name>A0A6J7IMU2_9ZZZZ</name>
<dbReference type="GO" id="GO:0005267">
    <property type="term" value="F:potassium channel activity"/>
    <property type="evidence" value="ECO:0007669"/>
    <property type="project" value="UniProtKB-KW"/>
</dbReference>
<keyword evidence="3" id="KW-0813">Transport</keyword>
<keyword evidence="8 13" id="KW-1133">Transmembrane helix</keyword>
<comment type="subcellular location">
    <subcellularLocation>
        <location evidence="1">Membrane</location>
        <topology evidence="1">Multi-pass membrane protein</topology>
    </subcellularLocation>
</comment>
<evidence type="ECO:0000256" key="4">
    <source>
        <dbReference type="ARBA" id="ARBA00022538"/>
    </source>
</evidence>
<evidence type="ECO:0000256" key="12">
    <source>
        <dbReference type="ARBA" id="ARBA00034430"/>
    </source>
</evidence>
<feature type="transmembrane region" description="Helical" evidence="13">
    <location>
        <begin position="21"/>
        <end position="38"/>
    </location>
</feature>
<evidence type="ECO:0000256" key="13">
    <source>
        <dbReference type="SAM" id="Phobius"/>
    </source>
</evidence>